<dbReference type="GO" id="GO:0016757">
    <property type="term" value="F:glycosyltransferase activity"/>
    <property type="evidence" value="ECO:0007669"/>
    <property type="project" value="InterPro"/>
</dbReference>
<organism evidence="2 3">
    <name type="scientific">Candidatus Falkowbacteria bacterium CG23_combo_of_CG06-09_8_20_14_all_49_15</name>
    <dbReference type="NCBI Taxonomy" id="1974572"/>
    <lineage>
        <taxon>Bacteria</taxon>
        <taxon>Candidatus Falkowiibacteriota</taxon>
    </lineage>
</organism>
<dbReference type="PANTHER" id="PTHR12526:SF637">
    <property type="entry name" value="GLYCOSYLTRANSFERASE EPSF-RELATED"/>
    <property type="match status" value="1"/>
</dbReference>
<protein>
    <recommendedName>
        <fullName evidence="1">Glycosyl transferase family 1 domain-containing protein</fullName>
    </recommendedName>
</protein>
<accession>A0A2G9ZNT5</accession>
<evidence type="ECO:0000259" key="1">
    <source>
        <dbReference type="Pfam" id="PF00534"/>
    </source>
</evidence>
<gene>
    <name evidence="2" type="ORF">COX22_00005</name>
</gene>
<dbReference type="AlphaFoldDB" id="A0A2G9ZNT5"/>
<dbReference type="Pfam" id="PF00534">
    <property type="entry name" value="Glycos_transf_1"/>
    <property type="match status" value="1"/>
</dbReference>
<evidence type="ECO:0000313" key="2">
    <source>
        <dbReference type="EMBL" id="PIP34230.1"/>
    </source>
</evidence>
<dbReference type="Gene3D" id="3.40.50.2000">
    <property type="entry name" value="Glycogen Phosphorylase B"/>
    <property type="match status" value="1"/>
</dbReference>
<dbReference type="InterPro" id="IPR001296">
    <property type="entry name" value="Glyco_trans_1"/>
</dbReference>
<dbReference type="Proteomes" id="UP000230729">
    <property type="component" value="Unassembled WGS sequence"/>
</dbReference>
<dbReference type="EMBL" id="PCSD01000001">
    <property type="protein sequence ID" value="PIP34230.1"/>
    <property type="molecule type" value="Genomic_DNA"/>
</dbReference>
<dbReference type="CDD" id="cd03801">
    <property type="entry name" value="GT4_PimA-like"/>
    <property type="match status" value="1"/>
</dbReference>
<proteinExistence type="predicted"/>
<sequence length="362" mass="41856">MAMATKNLLIITQKVDANDDILGFFHGWLREFAKHWEKITVICLFAGGSDLPANVKVLSLGKEKNNDGRRSSTVWQRIIYLFRFYRFLWQERKNYDAVFAHMNIEYVLLAGWLWRLLRKKVFLWYNHQTCRWPWYWGARWAEKVFYTSPFSFFSKYPSGRIMPAGIDADLFQPDSFVCPAKNSILYLGRISPIKNIEILIDAAKVLKAQGQEFKMSIVGSPSAGHENYYEQLKELVDKSNLSEAISFFPGRPIKDLPAIYRQHQIFVNLTNSGSLDKTTLEALACGCLALVSNRSFEQIFPDEYHEYRLFRPGDAVDLAAKLQTLWSISPELLNEIKNEAREIAVRGHGLKVLAKRLKEEMP</sequence>
<feature type="domain" description="Glycosyl transferase family 1" evidence="1">
    <location>
        <begin position="181"/>
        <end position="342"/>
    </location>
</feature>
<dbReference type="SUPFAM" id="SSF53756">
    <property type="entry name" value="UDP-Glycosyltransferase/glycogen phosphorylase"/>
    <property type="match status" value="1"/>
</dbReference>
<evidence type="ECO:0000313" key="3">
    <source>
        <dbReference type="Proteomes" id="UP000230729"/>
    </source>
</evidence>
<reference evidence="2 3" key="1">
    <citation type="submission" date="2017-09" db="EMBL/GenBank/DDBJ databases">
        <title>Depth-based differentiation of microbial function through sediment-hosted aquifers and enrichment of novel symbionts in the deep terrestrial subsurface.</title>
        <authorList>
            <person name="Probst A.J."/>
            <person name="Ladd B."/>
            <person name="Jarett J.K."/>
            <person name="Geller-Mcgrath D.E."/>
            <person name="Sieber C.M."/>
            <person name="Emerson J.B."/>
            <person name="Anantharaman K."/>
            <person name="Thomas B.C."/>
            <person name="Malmstrom R."/>
            <person name="Stieglmeier M."/>
            <person name="Klingl A."/>
            <person name="Woyke T."/>
            <person name="Ryan C.M."/>
            <person name="Banfield J.F."/>
        </authorList>
    </citation>
    <scope>NUCLEOTIDE SEQUENCE [LARGE SCALE GENOMIC DNA]</scope>
    <source>
        <strain evidence="2">CG23_combo_of_CG06-09_8_20_14_all_49_15</strain>
    </source>
</reference>
<dbReference type="PANTHER" id="PTHR12526">
    <property type="entry name" value="GLYCOSYLTRANSFERASE"/>
    <property type="match status" value="1"/>
</dbReference>
<name>A0A2G9ZNT5_9BACT</name>
<comment type="caution">
    <text evidence="2">The sequence shown here is derived from an EMBL/GenBank/DDBJ whole genome shotgun (WGS) entry which is preliminary data.</text>
</comment>